<accession>A0ABS4E654</accession>
<organism evidence="4 5">
    <name type="scientific">Rhizobium halophytocola</name>
    <dbReference type="NCBI Taxonomy" id="735519"/>
    <lineage>
        <taxon>Bacteria</taxon>
        <taxon>Pseudomonadati</taxon>
        <taxon>Pseudomonadota</taxon>
        <taxon>Alphaproteobacteria</taxon>
        <taxon>Hyphomicrobiales</taxon>
        <taxon>Rhizobiaceae</taxon>
        <taxon>Rhizobium/Agrobacterium group</taxon>
        <taxon>Rhizobium</taxon>
    </lineage>
</organism>
<feature type="domain" description="T6SS immunity protein Tdi1 C-terminal" evidence="3">
    <location>
        <begin position="170"/>
        <end position="227"/>
    </location>
</feature>
<reference evidence="4 5" key="1">
    <citation type="submission" date="2021-03" db="EMBL/GenBank/DDBJ databases">
        <title>Genomic Encyclopedia of Type Strains, Phase IV (KMG-IV): sequencing the most valuable type-strain genomes for metagenomic binning, comparative biology and taxonomic classification.</title>
        <authorList>
            <person name="Goeker M."/>
        </authorList>
    </citation>
    <scope>NUCLEOTIDE SEQUENCE [LARGE SCALE GENOMIC DNA]</scope>
    <source>
        <strain evidence="4 5">DSM 21600</strain>
    </source>
</reference>
<evidence type="ECO:0000313" key="4">
    <source>
        <dbReference type="EMBL" id="MBP1853430.1"/>
    </source>
</evidence>
<proteinExistence type="predicted"/>
<evidence type="ECO:0000259" key="3">
    <source>
        <dbReference type="Pfam" id="PF08906"/>
    </source>
</evidence>
<evidence type="ECO:0000256" key="1">
    <source>
        <dbReference type="SAM" id="MobiDB-lite"/>
    </source>
</evidence>
<feature type="region of interest" description="Disordered" evidence="1">
    <location>
        <begin position="233"/>
        <end position="258"/>
    </location>
</feature>
<dbReference type="Pfam" id="PF08887">
    <property type="entry name" value="GAD-like"/>
    <property type="match status" value="1"/>
</dbReference>
<sequence>MSDKVEFTYEQLHDVPLTDRERPFHDIADILGPMTHVTPLTEAEVEKYRGRLPDGMIQFWLQHGRGALLKGYLWICDPDLLKPVLEAVFEGDPEFSADDFDCCAYFYDGRIMAWSPKYHLTYIDLAGFERTVSAEPEGPILDGWGNEMSPDFALGHAIRVKGYSLSRDMHDDYSDYALFSSASNRFGLLEPGEIFGFFPSRQMGGEGYPEDMRKVGLVEHLLFHLQLGPATLRDWQKDPNNSDNPLRRPVPKRLLGPQ</sequence>
<evidence type="ECO:0000313" key="5">
    <source>
        <dbReference type="Proteomes" id="UP000759443"/>
    </source>
</evidence>
<gene>
    <name evidence="4" type="ORF">J2Z17_004891</name>
</gene>
<evidence type="ECO:0000259" key="2">
    <source>
        <dbReference type="Pfam" id="PF08887"/>
    </source>
</evidence>
<dbReference type="InterPro" id="IPR014983">
    <property type="entry name" value="GAD-rel"/>
</dbReference>
<dbReference type="Pfam" id="PF08906">
    <property type="entry name" value="T6SS_Tdi1_C"/>
    <property type="match status" value="1"/>
</dbReference>
<dbReference type="RefSeq" id="WP_209949266.1">
    <property type="nucleotide sequence ID" value="NZ_JAGGJU010000018.1"/>
</dbReference>
<dbReference type="EMBL" id="JAGGJU010000018">
    <property type="protein sequence ID" value="MBP1853430.1"/>
    <property type="molecule type" value="Genomic_DNA"/>
</dbReference>
<evidence type="ECO:0008006" key="6">
    <source>
        <dbReference type="Google" id="ProtNLM"/>
    </source>
</evidence>
<dbReference type="Proteomes" id="UP000759443">
    <property type="component" value="Unassembled WGS sequence"/>
</dbReference>
<comment type="caution">
    <text evidence="4">The sequence shown here is derived from an EMBL/GenBank/DDBJ whole genome shotgun (WGS) entry which is preliminary data.</text>
</comment>
<keyword evidence="5" id="KW-1185">Reference proteome</keyword>
<protein>
    <recommendedName>
        <fullName evidence="6">DUF1851 domain-containing protein</fullName>
    </recommendedName>
</protein>
<feature type="domain" description="GAD-related" evidence="2">
    <location>
        <begin position="31"/>
        <end position="119"/>
    </location>
</feature>
<dbReference type="InterPro" id="IPR015002">
    <property type="entry name" value="T6SS_Tdi1_C"/>
</dbReference>
<name>A0ABS4E654_9HYPH</name>